<name>A0A1C3XQH9_9BRAD</name>
<accession>A0A1C3XQH9</accession>
<feature type="chain" id="PRO_5008686826" evidence="1">
    <location>
        <begin position="24"/>
        <end position="164"/>
    </location>
</feature>
<evidence type="ECO:0000313" key="2">
    <source>
        <dbReference type="EMBL" id="SCB54500.1"/>
    </source>
</evidence>
<sequence length="164" mass="17860">MKFGRDILVLAACFSIMASPAFACDVGPATAVIASISQKIEAGQIKRIDLLKISDRLLASIPISPEHFSSYASERKTQVLTATDATELAAAVKALAPVQLSYQPDLRWQLVFLDDAGNRLHTIFFSKRYVQGRGRAGYVDGNMCGFITATIGSPALVKWLQKRL</sequence>
<proteinExistence type="predicted"/>
<dbReference type="EMBL" id="FMAI01000027">
    <property type="protein sequence ID" value="SCB54500.1"/>
    <property type="molecule type" value="Genomic_DNA"/>
</dbReference>
<gene>
    <name evidence="2" type="ORF">GA0061098_102726</name>
</gene>
<dbReference type="AlphaFoldDB" id="A0A1C3XQH9"/>
<dbReference type="Proteomes" id="UP000199184">
    <property type="component" value="Unassembled WGS sequence"/>
</dbReference>
<keyword evidence="3" id="KW-1185">Reference proteome</keyword>
<evidence type="ECO:0000256" key="1">
    <source>
        <dbReference type="SAM" id="SignalP"/>
    </source>
</evidence>
<keyword evidence="1" id="KW-0732">Signal</keyword>
<dbReference type="RefSeq" id="WP_091965912.1">
    <property type="nucleotide sequence ID" value="NZ_FMAI01000027.1"/>
</dbReference>
<protein>
    <submittedName>
        <fullName evidence="2">Uncharacterized protein</fullName>
    </submittedName>
</protein>
<evidence type="ECO:0000313" key="3">
    <source>
        <dbReference type="Proteomes" id="UP000199184"/>
    </source>
</evidence>
<feature type="signal peptide" evidence="1">
    <location>
        <begin position="1"/>
        <end position="23"/>
    </location>
</feature>
<reference evidence="3" key="1">
    <citation type="submission" date="2016-08" db="EMBL/GenBank/DDBJ databases">
        <authorList>
            <person name="Varghese N."/>
            <person name="Submissions Spin"/>
        </authorList>
    </citation>
    <scope>NUCLEOTIDE SEQUENCE [LARGE SCALE GENOMIC DNA]</scope>
    <source>
        <strain evidence="3">ERR11</strain>
    </source>
</reference>
<organism evidence="2 3">
    <name type="scientific">Bradyrhizobium shewense</name>
    <dbReference type="NCBI Taxonomy" id="1761772"/>
    <lineage>
        <taxon>Bacteria</taxon>
        <taxon>Pseudomonadati</taxon>
        <taxon>Pseudomonadota</taxon>
        <taxon>Alphaproteobacteria</taxon>
        <taxon>Hyphomicrobiales</taxon>
        <taxon>Nitrobacteraceae</taxon>
        <taxon>Bradyrhizobium</taxon>
    </lineage>
</organism>